<comment type="caution">
    <text evidence="1">The sequence shown here is derived from an EMBL/GenBank/DDBJ whole genome shotgun (WGS) entry which is preliminary data.</text>
</comment>
<evidence type="ECO:0000313" key="1">
    <source>
        <dbReference type="EMBL" id="GAJ21010.1"/>
    </source>
</evidence>
<gene>
    <name evidence="1" type="ORF">S12H4_55380</name>
</gene>
<accession>X1W0Y4</accession>
<sequence length="53" mass="6055">YAFSDERVTFPGAAEEYNAIITPDQLKEYPILQGLIDETITIILLFRRIVILA</sequence>
<dbReference type="EMBL" id="BARW01035521">
    <property type="protein sequence ID" value="GAJ21010.1"/>
    <property type="molecule type" value="Genomic_DNA"/>
</dbReference>
<reference evidence="1" key="1">
    <citation type="journal article" date="2014" name="Front. Microbiol.">
        <title>High frequency of phylogenetically diverse reductive dehalogenase-homologous genes in deep subseafloor sedimentary metagenomes.</title>
        <authorList>
            <person name="Kawai M."/>
            <person name="Futagami T."/>
            <person name="Toyoda A."/>
            <person name="Takaki Y."/>
            <person name="Nishi S."/>
            <person name="Hori S."/>
            <person name="Arai W."/>
            <person name="Tsubouchi T."/>
            <person name="Morono Y."/>
            <person name="Uchiyama I."/>
            <person name="Ito T."/>
            <person name="Fujiyama A."/>
            <person name="Inagaki F."/>
            <person name="Takami H."/>
        </authorList>
    </citation>
    <scope>NUCLEOTIDE SEQUENCE</scope>
    <source>
        <strain evidence="1">Expedition CK06-06</strain>
    </source>
</reference>
<proteinExistence type="predicted"/>
<dbReference type="AlphaFoldDB" id="X1W0Y4"/>
<name>X1W0Y4_9ZZZZ</name>
<protein>
    <submittedName>
        <fullName evidence="1">Uncharacterized protein</fullName>
    </submittedName>
</protein>
<feature type="non-terminal residue" evidence="1">
    <location>
        <position position="1"/>
    </location>
</feature>
<organism evidence="1">
    <name type="scientific">marine sediment metagenome</name>
    <dbReference type="NCBI Taxonomy" id="412755"/>
    <lineage>
        <taxon>unclassified sequences</taxon>
        <taxon>metagenomes</taxon>
        <taxon>ecological metagenomes</taxon>
    </lineage>
</organism>